<dbReference type="EMBL" id="HG917868">
    <property type="protein sequence ID" value="CDM68423.1"/>
    <property type="molecule type" value="Genomic_DNA"/>
</dbReference>
<feature type="domain" description="Actin-like protein N-terminal" evidence="2">
    <location>
        <begin position="7"/>
        <end position="159"/>
    </location>
</feature>
<dbReference type="KEGG" id="clt:CM240_1259"/>
<dbReference type="InterPro" id="IPR043129">
    <property type="entry name" value="ATPase_NBD"/>
</dbReference>
<dbReference type="InterPro" id="IPR040607">
    <property type="entry name" value="ALP_N"/>
</dbReference>
<dbReference type="SUPFAM" id="SSF53067">
    <property type="entry name" value="Actin-like ATPase domain"/>
    <property type="match status" value="1"/>
</dbReference>
<evidence type="ECO:0000313" key="3">
    <source>
        <dbReference type="EMBL" id="CDM68423.1"/>
    </source>
</evidence>
<dbReference type="CDD" id="cd24026">
    <property type="entry name" value="ASKHA_NBD_ParM_Alp12-like"/>
    <property type="match status" value="1"/>
</dbReference>
<dbReference type="RefSeq" id="WP_044037473.1">
    <property type="nucleotide sequence ID" value="NZ_HG917868.1"/>
</dbReference>
<dbReference type="GO" id="GO:0003723">
    <property type="term" value="F:RNA binding"/>
    <property type="evidence" value="ECO:0007669"/>
    <property type="project" value="UniProtKB-KW"/>
</dbReference>
<evidence type="ECO:0000259" key="2">
    <source>
        <dbReference type="Pfam" id="PF17989"/>
    </source>
</evidence>
<reference evidence="3 4" key="1">
    <citation type="submission" date="2013-11" db="EMBL/GenBank/DDBJ databases">
        <title>Complete genome sequence of Clostridum sp. M2/40.</title>
        <authorList>
            <person name="Wibberg D."/>
            <person name="Puehler A."/>
            <person name="Schlueter A."/>
        </authorList>
    </citation>
    <scope>NUCLEOTIDE SEQUENCE [LARGE SCALE GENOMIC DNA]</scope>
    <source>
        <strain evidence="4">M2/40</strain>
    </source>
</reference>
<dbReference type="PATRIC" id="fig|1216932.3.peg.1253"/>
<accession>W6RVS6</accession>
<proteinExistence type="predicted"/>
<dbReference type="Pfam" id="PF17989">
    <property type="entry name" value="ALP_N"/>
    <property type="match status" value="1"/>
</dbReference>
<dbReference type="AlphaFoldDB" id="W6RVS6"/>
<evidence type="ECO:0000313" key="4">
    <source>
        <dbReference type="Proteomes" id="UP000019426"/>
    </source>
</evidence>
<dbReference type="Proteomes" id="UP000019426">
    <property type="component" value="Chromosome M2/40_rep1"/>
</dbReference>
<dbReference type="eggNOG" id="COG0443">
    <property type="taxonomic scope" value="Bacteria"/>
</dbReference>
<sequence length="325" mass="36434">MKNLYIAIDTGKHTTKAITKINGEIIKVKFRTKVKKVNNLGVDITPGSFLVKFLGETFLIGDMLSESACNFDITKCNEEHIISIYTAICRIIDKLKIDSEIPQIYLVVNTPINIYKNKELKNEYKYFIESPDKVLNLLVNSKPYSFKIISVTLCPEAIGPIYSNSSIYKEKKVTIIDIGSLNTTFCTYKKLIPMLDSMVIANSGVNILRAKISEKLTSTFGIMISDDDVEQILKDGHLKINGQIISQSKTKIESMLSGHVSSIINYGKSRDISYNNTDLIFIGGGSILLKKYILSLYPNALIAEDAQFSNCLSYLKILEIKNVQK</sequence>
<evidence type="ECO:0000256" key="1">
    <source>
        <dbReference type="PROSITE-ProRule" id="PRU00182"/>
    </source>
</evidence>
<dbReference type="STRING" id="1216932.CM240_1259"/>
<dbReference type="OrthoDB" id="1883643at2"/>
<protein>
    <recommendedName>
        <fullName evidence="2">Actin-like protein N-terminal domain-containing protein</fullName>
    </recommendedName>
</protein>
<name>W6RVS6_9CLOT</name>
<keyword evidence="1" id="KW-0694">RNA-binding</keyword>
<keyword evidence="4" id="KW-1185">Reference proteome</keyword>
<organism evidence="3 4">
    <name type="scientific">Clostridium bornimense</name>
    <dbReference type="NCBI Taxonomy" id="1216932"/>
    <lineage>
        <taxon>Bacteria</taxon>
        <taxon>Bacillati</taxon>
        <taxon>Bacillota</taxon>
        <taxon>Clostridia</taxon>
        <taxon>Eubacteriales</taxon>
        <taxon>Clostridiaceae</taxon>
        <taxon>Clostridium</taxon>
    </lineage>
</organism>
<dbReference type="PROSITE" id="PS50889">
    <property type="entry name" value="S4"/>
    <property type="match status" value="1"/>
</dbReference>
<gene>
    <name evidence="3" type="ORF">CM240_1259</name>
</gene>
<dbReference type="HOGENOM" id="CLU_072272_0_0_9"/>
<dbReference type="Gene3D" id="3.30.420.40">
    <property type="match status" value="2"/>
</dbReference>